<reference evidence="1 2" key="1">
    <citation type="submission" date="2017-09" db="EMBL/GenBank/DDBJ databases">
        <title>Depth-based differentiation of microbial function through sediment-hosted aquifers and enrichment of novel symbionts in the deep terrestrial subsurface.</title>
        <authorList>
            <person name="Probst A.J."/>
            <person name="Ladd B."/>
            <person name="Jarett J.K."/>
            <person name="Geller-Mcgrath D.E."/>
            <person name="Sieber C.M."/>
            <person name="Emerson J.B."/>
            <person name="Anantharaman K."/>
            <person name="Thomas B.C."/>
            <person name="Malmstrom R."/>
            <person name="Stieglmeier M."/>
            <person name="Klingl A."/>
            <person name="Woyke T."/>
            <person name="Ryan C.M."/>
            <person name="Banfield J.F."/>
        </authorList>
    </citation>
    <scope>NUCLEOTIDE SEQUENCE [LARGE SCALE GENOMIC DNA]</scope>
    <source>
        <strain evidence="1">CG11_big_fil_rev_8_21_14_0_20_36_20</strain>
    </source>
</reference>
<dbReference type="Gene3D" id="3.40.50.1820">
    <property type="entry name" value="alpha/beta hydrolase"/>
    <property type="match status" value="1"/>
</dbReference>
<sequence>MEVAFDNGNMSGIAVIADGTDKKETVIILHGFGGQASTIKNQLPMYNYYSDVNYIYFTAPLRNGVRYWEMATNNDANEIMATILELAQLYPIDINKLKLIGHSNGGLKSHKIIKLFKNSIKGAIILCAGKPDDIAPDYDKCIISFFGGSDTTINIDGGTTNSGMTYNSADATGKAYLAGGAQIVNEVYWNSPHNLTITDPATQTTSLAVEMASYGIDMVKYFADKLKNM</sequence>
<dbReference type="SUPFAM" id="SSF53474">
    <property type="entry name" value="alpha/beta-Hydrolases"/>
    <property type="match status" value="1"/>
</dbReference>
<evidence type="ECO:0000313" key="1">
    <source>
        <dbReference type="EMBL" id="PIR06675.1"/>
    </source>
</evidence>
<accession>A0A2H0NES4</accession>
<comment type="caution">
    <text evidence="1">The sequence shown here is derived from an EMBL/GenBank/DDBJ whole genome shotgun (WGS) entry which is preliminary data.</text>
</comment>
<dbReference type="EMBL" id="PCWQ01000011">
    <property type="protein sequence ID" value="PIR06675.1"/>
    <property type="molecule type" value="Genomic_DNA"/>
</dbReference>
<protein>
    <recommendedName>
        <fullName evidence="3">Alpha/beta hydrolase</fullName>
    </recommendedName>
</protein>
<name>A0A2H0NES4_9BACT</name>
<dbReference type="Proteomes" id="UP000230564">
    <property type="component" value="Unassembled WGS sequence"/>
</dbReference>
<proteinExistence type="predicted"/>
<gene>
    <name evidence="1" type="ORF">COV55_02880</name>
</gene>
<evidence type="ECO:0008006" key="3">
    <source>
        <dbReference type="Google" id="ProtNLM"/>
    </source>
</evidence>
<dbReference type="InterPro" id="IPR029058">
    <property type="entry name" value="AB_hydrolase_fold"/>
</dbReference>
<evidence type="ECO:0000313" key="2">
    <source>
        <dbReference type="Proteomes" id="UP000230564"/>
    </source>
</evidence>
<dbReference type="AlphaFoldDB" id="A0A2H0NES4"/>
<organism evidence="1 2">
    <name type="scientific">Candidatus Komeilibacteria bacterium CG11_big_fil_rev_8_21_14_0_20_36_20</name>
    <dbReference type="NCBI Taxonomy" id="1974477"/>
    <lineage>
        <taxon>Bacteria</taxon>
        <taxon>Candidatus Komeiliibacteriota</taxon>
    </lineage>
</organism>